<dbReference type="STRING" id="702114.A1355_07055"/>
<dbReference type="RefSeq" id="WP_064029157.1">
    <property type="nucleotide sequence ID" value="NZ_LUUK01000175.1"/>
</dbReference>
<protein>
    <recommendedName>
        <fullName evidence="2 7">Alkanesulfonate monooxygenase</fullName>
        <ecNumber evidence="2 7">1.14.14.5</ecNumber>
    </recommendedName>
    <alternativeName>
        <fullName evidence="7">FMNH2-dependent aliphatic sulfonate monooxygenase</fullName>
    </alternativeName>
</protein>
<dbReference type="PANTHER" id="PTHR42847">
    <property type="entry name" value="ALKANESULFONATE MONOOXYGENASE"/>
    <property type="match status" value="1"/>
</dbReference>
<evidence type="ECO:0000259" key="8">
    <source>
        <dbReference type="Pfam" id="PF00296"/>
    </source>
</evidence>
<dbReference type="EMBL" id="LUUK01000175">
    <property type="protein sequence ID" value="OAI17832.1"/>
    <property type="molecule type" value="Genomic_DNA"/>
</dbReference>
<dbReference type="SUPFAM" id="SSF51679">
    <property type="entry name" value="Bacterial luciferase-like"/>
    <property type="match status" value="1"/>
</dbReference>
<dbReference type="NCBIfam" id="NF001939">
    <property type="entry name" value="PRK00719.1"/>
    <property type="match status" value="1"/>
</dbReference>
<dbReference type="InterPro" id="IPR019911">
    <property type="entry name" value="Alkanesulphonate_mOase_FMN-dep"/>
</dbReference>
<keyword evidence="3 7" id="KW-0285">Flavoprotein</keyword>
<comment type="function">
    <text evidence="7">Catalyzes the desulfonation of aliphatic sulfonates.</text>
</comment>
<gene>
    <name evidence="7" type="primary">ssuD</name>
    <name evidence="9" type="ORF">A1355_07055</name>
</gene>
<evidence type="ECO:0000256" key="3">
    <source>
        <dbReference type="ARBA" id="ARBA00022630"/>
    </source>
</evidence>
<accession>A0A177NJ09</accession>
<dbReference type="Proteomes" id="UP000077628">
    <property type="component" value="Unassembled WGS sequence"/>
</dbReference>
<evidence type="ECO:0000256" key="1">
    <source>
        <dbReference type="ARBA" id="ARBA00007044"/>
    </source>
</evidence>
<dbReference type="EC" id="1.14.14.5" evidence="2 7"/>
<evidence type="ECO:0000313" key="9">
    <source>
        <dbReference type="EMBL" id="OAI17832.1"/>
    </source>
</evidence>
<evidence type="ECO:0000256" key="2">
    <source>
        <dbReference type="ARBA" id="ARBA00012113"/>
    </source>
</evidence>
<keyword evidence="5 7" id="KW-0560">Oxidoreductase</keyword>
<evidence type="ECO:0000256" key="5">
    <source>
        <dbReference type="ARBA" id="ARBA00023002"/>
    </source>
</evidence>
<keyword evidence="4 7" id="KW-0288">FMN</keyword>
<dbReference type="PANTHER" id="PTHR42847:SF4">
    <property type="entry name" value="ALKANESULFONATE MONOOXYGENASE-RELATED"/>
    <property type="match status" value="1"/>
</dbReference>
<proteinExistence type="inferred from homology"/>
<evidence type="ECO:0000313" key="10">
    <source>
        <dbReference type="Proteomes" id="UP000077628"/>
    </source>
</evidence>
<evidence type="ECO:0000256" key="6">
    <source>
        <dbReference type="ARBA" id="ARBA00023033"/>
    </source>
</evidence>
<comment type="similarity">
    <text evidence="1 7">Belongs to the SsuD family.</text>
</comment>
<name>A0A177NJ09_9GAMM</name>
<dbReference type="GO" id="GO:0046306">
    <property type="term" value="P:alkanesulfonate catabolic process"/>
    <property type="evidence" value="ECO:0007669"/>
    <property type="project" value="TreeGrafter"/>
</dbReference>
<evidence type="ECO:0000256" key="4">
    <source>
        <dbReference type="ARBA" id="ARBA00022643"/>
    </source>
</evidence>
<evidence type="ECO:0000256" key="7">
    <source>
        <dbReference type="HAMAP-Rule" id="MF_01229"/>
    </source>
</evidence>
<keyword evidence="10" id="KW-1185">Reference proteome</keyword>
<dbReference type="InterPro" id="IPR036661">
    <property type="entry name" value="Luciferase-like_sf"/>
</dbReference>
<keyword evidence="6 7" id="KW-0503">Monooxygenase</keyword>
<dbReference type="Gene3D" id="3.20.20.30">
    <property type="entry name" value="Luciferase-like domain"/>
    <property type="match status" value="1"/>
</dbReference>
<reference evidence="10" key="1">
    <citation type="submission" date="2016-03" db="EMBL/GenBank/DDBJ databases">
        <authorList>
            <person name="Heylen K."/>
            <person name="De Vos P."/>
            <person name="Vekeman B."/>
        </authorList>
    </citation>
    <scope>NUCLEOTIDE SEQUENCE [LARGE SCALE GENOMIC DNA]</scope>
    <source>
        <strain evidence="10">R-45383</strain>
    </source>
</reference>
<dbReference type="GO" id="GO:0008726">
    <property type="term" value="F:alkanesulfonate monooxygenase activity"/>
    <property type="evidence" value="ECO:0007669"/>
    <property type="project" value="UniProtKB-UniRule"/>
</dbReference>
<dbReference type="InterPro" id="IPR011251">
    <property type="entry name" value="Luciferase-like_dom"/>
</dbReference>
<feature type="domain" description="Luciferase-like" evidence="8">
    <location>
        <begin position="1"/>
        <end position="323"/>
    </location>
</feature>
<comment type="catalytic activity">
    <reaction evidence="7">
        <text>an alkanesulfonate + FMNH2 + O2 = an aldehyde + FMN + sulfite + H2O + 2 H(+)</text>
        <dbReference type="Rhea" id="RHEA:23064"/>
        <dbReference type="ChEBI" id="CHEBI:15377"/>
        <dbReference type="ChEBI" id="CHEBI:15378"/>
        <dbReference type="ChEBI" id="CHEBI:15379"/>
        <dbReference type="ChEBI" id="CHEBI:17359"/>
        <dbReference type="ChEBI" id="CHEBI:17478"/>
        <dbReference type="ChEBI" id="CHEBI:57618"/>
        <dbReference type="ChEBI" id="CHEBI:58210"/>
        <dbReference type="ChEBI" id="CHEBI:134249"/>
        <dbReference type="EC" id="1.14.14.5"/>
    </reaction>
</comment>
<sequence>MKIFWFLPTNGDGRYLNSQQGLRAVDYSYLQQISMAADRLGYSGVLVPTGVTCEDPWIVASSLIPVTEHLKFLVAVRPGLTSPTVAARMASSLDRLSGGRLLVNVVAGGDPVELAGDGLFHDHDSRYELTEEFLTIWKRLMQGETVSYRGKHLRVEQAKLAFPPVQSPYPPLFIGASSPAGHRLTAQHIDYYLSWGEPLAAVAEKIRDVKAQAAQLGRTVRFGLRIHVIVRETDEHAWQAAHELIRDVDSEAIAQAQKAYARSDSEGQRRMSELHGGSRDHLEIAPNLWAGVGLVRGGAGTALVGDPETVALRLKEYADLGIDTFVVSGYPHLEEAYRVAELLFPLLPLVKRRDEGKAQPVVHLSPVGDTGRVALKKAQ</sequence>
<dbReference type="AlphaFoldDB" id="A0A177NJ09"/>
<comment type="caution">
    <text evidence="9">The sequence shown here is derived from an EMBL/GenBank/DDBJ whole genome shotgun (WGS) entry which is preliminary data.</text>
</comment>
<dbReference type="CDD" id="cd01094">
    <property type="entry name" value="Alkanesulfonate_monoxygenase"/>
    <property type="match status" value="1"/>
</dbReference>
<dbReference type="Pfam" id="PF00296">
    <property type="entry name" value="Bac_luciferase"/>
    <property type="match status" value="1"/>
</dbReference>
<dbReference type="NCBIfam" id="TIGR03565">
    <property type="entry name" value="alk_sulf_monoox"/>
    <property type="match status" value="1"/>
</dbReference>
<organism evidence="9 10">
    <name type="scientific">Methylomonas koyamae</name>
    <dbReference type="NCBI Taxonomy" id="702114"/>
    <lineage>
        <taxon>Bacteria</taxon>
        <taxon>Pseudomonadati</taxon>
        <taxon>Pseudomonadota</taxon>
        <taxon>Gammaproteobacteria</taxon>
        <taxon>Methylococcales</taxon>
        <taxon>Methylococcaceae</taxon>
        <taxon>Methylomonas</taxon>
    </lineage>
</organism>
<dbReference type="InterPro" id="IPR050172">
    <property type="entry name" value="SsuD_RutA_monooxygenase"/>
</dbReference>
<dbReference type="HAMAP" id="MF_01229">
    <property type="entry name" value="Alkanesulf_monooxygen"/>
    <property type="match status" value="1"/>
</dbReference>
<dbReference type="OrthoDB" id="9814695at2"/>